<reference evidence="1" key="1">
    <citation type="submission" date="2019-08" db="EMBL/GenBank/DDBJ databases">
        <authorList>
            <person name="Kucharzyk K."/>
            <person name="Murdoch R.W."/>
            <person name="Higgins S."/>
            <person name="Loffler F."/>
        </authorList>
    </citation>
    <scope>NUCLEOTIDE SEQUENCE</scope>
</reference>
<protein>
    <submittedName>
        <fullName evidence="1">Uncharacterized protein</fullName>
    </submittedName>
</protein>
<proteinExistence type="predicted"/>
<accession>A0A645GJA1</accession>
<dbReference type="AlphaFoldDB" id="A0A645GJA1"/>
<comment type="caution">
    <text evidence="1">The sequence shown here is derived from an EMBL/GenBank/DDBJ whole genome shotgun (WGS) entry which is preliminary data.</text>
</comment>
<sequence>MKRRFKQRLAFILLQLLGEFYNQDRILRSQTNDGNNRDLEVNVIRQVWIFQYDHAKER</sequence>
<gene>
    <name evidence="1" type="ORF">SDC9_173740</name>
</gene>
<organism evidence="1">
    <name type="scientific">bioreactor metagenome</name>
    <dbReference type="NCBI Taxonomy" id="1076179"/>
    <lineage>
        <taxon>unclassified sequences</taxon>
        <taxon>metagenomes</taxon>
        <taxon>ecological metagenomes</taxon>
    </lineage>
</organism>
<evidence type="ECO:0000313" key="1">
    <source>
        <dbReference type="EMBL" id="MPN26316.1"/>
    </source>
</evidence>
<name>A0A645GJA1_9ZZZZ</name>
<dbReference type="EMBL" id="VSSQ01075794">
    <property type="protein sequence ID" value="MPN26316.1"/>
    <property type="molecule type" value="Genomic_DNA"/>
</dbReference>